<proteinExistence type="inferred from homology"/>
<keyword evidence="7" id="KW-1185">Reference proteome</keyword>
<dbReference type="GeneTree" id="ENSGT00900000141269"/>
<feature type="chain" id="PRO_5034734564" evidence="5">
    <location>
        <begin position="24"/>
        <end position="83"/>
    </location>
</feature>
<evidence type="ECO:0000256" key="4">
    <source>
        <dbReference type="ARBA" id="ARBA00022729"/>
    </source>
</evidence>
<evidence type="ECO:0000256" key="3">
    <source>
        <dbReference type="ARBA" id="ARBA00022525"/>
    </source>
</evidence>
<dbReference type="Ensembl" id="ENSCLAT00000016638.1">
    <property type="protein sequence ID" value="ENSCLAP00000016474.1"/>
    <property type="gene ID" value="ENSCLAG00000011327.1"/>
</dbReference>
<feature type="signal peptide" evidence="5">
    <location>
        <begin position="1"/>
        <end position="23"/>
    </location>
</feature>
<dbReference type="AlphaFoldDB" id="A0A8C2VLJ8"/>
<dbReference type="PANTHER" id="PTHR31708">
    <property type="entry name" value="ABPBG26-RELATED"/>
    <property type="match status" value="1"/>
</dbReference>
<dbReference type="Gene3D" id="1.20.920.50">
    <property type="match status" value="1"/>
</dbReference>
<protein>
    <submittedName>
        <fullName evidence="6">Uncharacterized protein</fullName>
    </submittedName>
</protein>
<reference evidence="6" key="2">
    <citation type="submission" date="2025-09" db="UniProtKB">
        <authorList>
            <consortium name="Ensembl"/>
        </authorList>
    </citation>
    <scope>IDENTIFICATION</scope>
</reference>
<keyword evidence="3" id="KW-0964">Secreted</keyword>
<reference evidence="6" key="1">
    <citation type="submission" date="2025-08" db="UniProtKB">
        <authorList>
            <consortium name="Ensembl"/>
        </authorList>
    </citation>
    <scope>IDENTIFICATION</scope>
</reference>
<comment type="similarity">
    <text evidence="2">Belongs to the secretoglobin family.</text>
</comment>
<dbReference type="Pfam" id="PF09252">
    <property type="entry name" value="Feld-I_B"/>
    <property type="match status" value="1"/>
</dbReference>
<sequence>MKGTLLVLALLLTTDLGFQTAKGCPAFYDVFTKLALGLREPLFAALDVVSATEAEKVAFGKIQDCYNEGGLKAKTLDATALTW</sequence>
<name>A0A8C2VLJ8_CHILA</name>
<evidence type="ECO:0000256" key="1">
    <source>
        <dbReference type="ARBA" id="ARBA00004613"/>
    </source>
</evidence>
<accession>A0A8C2VLJ8</accession>
<dbReference type="SUPFAM" id="SSF48201">
    <property type="entry name" value="Uteroglobin-like"/>
    <property type="match status" value="1"/>
</dbReference>
<organism evidence="6 7">
    <name type="scientific">Chinchilla lanigera</name>
    <name type="common">Long-tailed chinchilla</name>
    <name type="synonym">Chinchilla villidera</name>
    <dbReference type="NCBI Taxonomy" id="34839"/>
    <lineage>
        <taxon>Eukaryota</taxon>
        <taxon>Metazoa</taxon>
        <taxon>Chordata</taxon>
        <taxon>Craniata</taxon>
        <taxon>Vertebrata</taxon>
        <taxon>Euteleostomi</taxon>
        <taxon>Mammalia</taxon>
        <taxon>Eutheria</taxon>
        <taxon>Euarchontoglires</taxon>
        <taxon>Glires</taxon>
        <taxon>Rodentia</taxon>
        <taxon>Hystricomorpha</taxon>
        <taxon>Chinchillidae</taxon>
        <taxon>Chinchilla</taxon>
    </lineage>
</organism>
<dbReference type="InterPro" id="IPR053723">
    <property type="entry name" value="Secretoglobin_Domain_sf"/>
</dbReference>
<evidence type="ECO:0000256" key="5">
    <source>
        <dbReference type="SAM" id="SignalP"/>
    </source>
</evidence>
<dbReference type="OMA" id="DCYNEKG"/>
<dbReference type="PROSITE" id="PS51311">
    <property type="entry name" value="SCGB"/>
    <property type="match status" value="1"/>
</dbReference>
<evidence type="ECO:0000313" key="7">
    <source>
        <dbReference type="Proteomes" id="UP000694398"/>
    </source>
</evidence>
<dbReference type="InterPro" id="IPR035960">
    <property type="entry name" value="Secretoglobin_sf"/>
</dbReference>
<keyword evidence="4 5" id="KW-0732">Signal</keyword>
<dbReference type="GO" id="GO:0005615">
    <property type="term" value="C:extracellular space"/>
    <property type="evidence" value="ECO:0007669"/>
    <property type="project" value="InterPro"/>
</dbReference>
<evidence type="ECO:0000313" key="6">
    <source>
        <dbReference type="Ensembl" id="ENSCLAP00000016474.1"/>
    </source>
</evidence>
<dbReference type="PANTHER" id="PTHR31708:SF0">
    <property type="entry name" value="ABPBG26-RELATED"/>
    <property type="match status" value="1"/>
</dbReference>
<dbReference type="Proteomes" id="UP000694398">
    <property type="component" value="Unassembled WGS sequence"/>
</dbReference>
<dbReference type="InterPro" id="IPR016126">
    <property type="entry name" value="Secretoglobin"/>
</dbReference>
<evidence type="ECO:0000256" key="2">
    <source>
        <dbReference type="ARBA" id="ARBA00008650"/>
    </source>
</evidence>
<comment type="subcellular location">
    <subcellularLocation>
        <location evidence="1">Secreted</location>
    </subcellularLocation>
</comment>
<dbReference type="InterPro" id="IPR015332">
    <property type="entry name" value="CH2-like"/>
</dbReference>